<feature type="domain" description="Metalloenzyme" evidence="2">
    <location>
        <begin position="216"/>
        <end position="300"/>
    </location>
</feature>
<sequence>MKKTVVLLFILLCCKSLAQKTENIIIITTDGFRWQEVFKGIDPAIANDKKFNQGDSAYIYKKYGDVDIKEARKKLMPFFWSEIASKGQIYGNRDLGNKVDVANPYWFSYPGYSEIMTGNVDLKVNSNGYKANPNVNVLEFLNQQSKFKGKVAAFGAWDAFDRILNEERSGFPVISAFDKVGGNKPTATQKLLNEMRDNSFKPFHEDECLDVFTHYQALDELKTKKPKILYIAYGETDEWAHHGDYRSYLDAANQVDKWIQEIWNFIQNDPQYKNKTTLFITVDHGRGDKVKAQWTDHGADVPGASQIWFAAMGPEIAPKGEIKTEAQFYQKQFAQTLAKLLGYDFKTSHPVEKEISELFQSNQKP</sequence>
<evidence type="ECO:0000259" key="2">
    <source>
        <dbReference type="Pfam" id="PF01676"/>
    </source>
</evidence>
<reference evidence="3 4" key="1">
    <citation type="submission" date="2020-08" db="EMBL/GenBank/DDBJ databases">
        <title>Functional genomics of gut bacteria from endangered species of beetles.</title>
        <authorList>
            <person name="Carlos-Shanley C."/>
        </authorList>
    </citation>
    <scope>NUCLEOTIDE SEQUENCE [LARGE SCALE GENOMIC DNA]</scope>
    <source>
        <strain evidence="3 4">S00142</strain>
    </source>
</reference>
<dbReference type="Gene3D" id="3.40.720.10">
    <property type="entry name" value="Alkaline Phosphatase, subunit A"/>
    <property type="match status" value="1"/>
</dbReference>
<evidence type="ECO:0000256" key="1">
    <source>
        <dbReference type="SAM" id="SignalP"/>
    </source>
</evidence>
<dbReference type="SUPFAM" id="SSF53649">
    <property type="entry name" value="Alkaline phosphatase-like"/>
    <property type="match status" value="1"/>
</dbReference>
<organism evidence="3 4">
    <name type="scientific">Flavobacterium nitrogenifigens</name>
    <dbReference type="NCBI Taxonomy" id="1617283"/>
    <lineage>
        <taxon>Bacteria</taxon>
        <taxon>Pseudomonadati</taxon>
        <taxon>Bacteroidota</taxon>
        <taxon>Flavobacteriia</taxon>
        <taxon>Flavobacteriales</taxon>
        <taxon>Flavobacteriaceae</taxon>
        <taxon>Flavobacterium</taxon>
    </lineage>
</organism>
<accession>A0A7W7IYM7</accession>
<dbReference type="Pfam" id="PF01676">
    <property type="entry name" value="Metalloenzyme"/>
    <property type="match status" value="1"/>
</dbReference>
<keyword evidence="1" id="KW-0732">Signal</keyword>
<proteinExistence type="predicted"/>
<feature type="signal peptide" evidence="1">
    <location>
        <begin position="1"/>
        <end position="18"/>
    </location>
</feature>
<dbReference type="RefSeq" id="WP_184163759.1">
    <property type="nucleotide sequence ID" value="NZ_JACHLD010000005.1"/>
</dbReference>
<evidence type="ECO:0000313" key="3">
    <source>
        <dbReference type="EMBL" id="MBB4803001.1"/>
    </source>
</evidence>
<dbReference type="EMBL" id="JACHLD010000005">
    <property type="protein sequence ID" value="MBB4803001.1"/>
    <property type="molecule type" value="Genomic_DNA"/>
</dbReference>
<comment type="caution">
    <text evidence="3">The sequence shown here is derived from an EMBL/GenBank/DDBJ whole genome shotgun (WGS) entry which is preliminary data.</text>
</comment>
<dbReference type="AlphaFoldDB" id="A0A7W7IYM7"/>
<gene>
    <name evidence="3" type="ORF">HNP37_003076</name>
</gene>
<dbReference type="GO" id="GO:0003824">
    <property type="term" value="F:catalytic activity"/>
    <property type="evidence" value="ECO:0007669"/>
    <property type="project" value="InterPro"/>
</dbReference>
<dbReference type="InterPro" id="IPR017850">
    <property type="entry name" value="Alkaline_phosphatase_core_sf"/>
</dbReference>
<dbReference type="InterPro" id="IPR006124">
    <property type="entry name" value="Metalloenzyme"/>
</dbReference>
<dbReference type="GO" id="GO:0046872">
    <property type="term" value="F:metal ion binding"/>
    <property type="evidence" value="ECO:0007669"/>
    <property type="project" value="InterPro"/>
</dbReference>
<dbReference type="Proteomes" id="UP000561681">
    <property type="component" value="Unassembled WGS sequence"/>
</dbReference>
<name>A0A7W7IYM7_9FLAO</name>
<protein>
    <recommendedName>
        <fullName evidence="2">Metalloenzyme domain-containing protein</fullName>
    </recommendedName>
</protein>
<evidence type="ECO:0000313" key="4">
    <source>
        <dbReference type="Proteomes" id="UP000561681"/>
    </source>
</evidence>
<feature type="chain" id="PRO_5030775268" description="Metalloenzyme domain-containing protein" evidence="1">
    <location>
        <begin position="19"/>
        <end position="365"/>
    </location>
</feature>
<keyword evidence="4" id="KW-1185">Reference proteome</keyword>